<dbReference type="AlphaFoldDB" id="A0A0B0PW77"/>
<reference evidence="2" key="1">
    <citation type="submission" date="2014-09" db="EMBL/GenBank/DDBJ databases">
        <authorList>
            <person name="Mudge J."/>
            <person name="Ramaraj T."/>
            <person name="Lindquist I.E."/>
            <person name="Bharti A.K."/>
            <person name="Sundararajan A."/>
            <person name="Cameron C.T."/>
            <person name="Woodward J.E."/>
            <person name="May G.D."/>
            <person name="Brubaker C."/>
            <person name="Broadhvest J."/>
            <person name="Wilkins T.A."/>
        </authorList>
    </citation>
    <scope>NUCLEOTIDE SEQUENCE</scope>
    <source>
        <strain evidence="2">cv. AKA8401</strain>
    </source>
</reference>
<accession>A0A0B0PW77</accession>
<proteinExistence type="predicted"/>
<protein>
    <submittedName>
        <fullName evidence="1">Uncharacterized protein</fullName>
    </submittedName>
</protein>
<dbReference type="Proteomes" id="UP000032142">
    <property type="component" value="Unassembled WGS sequence"/>
</dbReference>
<name>A0A0B0PW77_GOSAR</name>
<dbReference type="EMBL" id="KN459605">
    <property type="protein sequence ID" value="KHG30718.1"/>
    <property type="molecule type" value="Genomic_DNA"/>
</dbReference>
<evidence type="ECO:0000313" key="2">
    <source>
        <dbReference type="Proteomes" id="UP000032142"/>
    </source>
</evidence>
<evidence type="ECO:0000313" key="1">
    <source>
        <dbReference type="EMBL" id="KHG30718.1"/>
    </source>
</evidence>
<organism evidence="1 2">
    <name type="scientific">Gossypium arboreum</name>
    <name type="common">Tree cotton</name>
    <name type="synonym">Gossypium nanking</name>
    <dbReference type="NCBI Taxonomy" id="29729"/>
    <lineage>
        <taxon>Eukaryota</taxon>
        <taxon>Viridiplantae</taxon>
        <taxon>Streptophyta</taxon>
        <taxon>Embryophyta</taxon>
        <taxon>Tracheophyta</taxon>
        <taxon>Spermatophyta</taxon>
        <taxon>Magnoliopsida</taxon>
        <taxon>eudicotyledons</taxon>
        <taxon>Gunneridae</taxon>
        <taxon>Pentapetalae</taxon>
        <taxon>rosids</taxon>
        <taxon>malvids</taxon>
        <taxon>Malvales</taxon>
        <taxon>Malvaceae</taxon>
        <taxon>Malvoideae</taxon>
        <taxon>Gossypium</taxon>
    </lineage>
</organism>
<keyword evidence="2" id="KW-1185">Reference proteome</keyword>
<gene>
    <name evidence="1" type="ORF">F383_12306</name>
</gene>
<sequence length="20" mass="2166">MYVASSGPLPAPIHLRLEIT</sequence>